<feature type="domain" description="O-antigen ligase-related" evidence="6">
    <location>
        <begin position="178"/>
        <end position="310"/>
    </location>
</feature>
<evidence type="ECO:0000313" key="8">
    <source>
        <dbReference type="Proteomes" id="UP000076079"/>
    </source>
</evidence>
<dbReference type="STRING" id="1855912.LuPra_04926"/>
<feature type="transmembrane region" description="Helical" evidence="5">
    <location>
        <begin position="103"/>
        <end position="122"/>
    </location>
</feature>
<proteinExistence type="predicted"/>
<dbReference type="InterPro" id="IPR051533">
    <property type="entry name" value="WaaL-like"/>
</dbReference>
<keyword evidence="4 5" id="KW-0472">Membrane</keyword>
<dbReference type="RefSeq" id="WP_110173196.1">
    <property type="nucleotide sequence ID" value="NZ_CP015136.1"/>
</dbReference>
<keyword evidence="3 5" id="KW-1133">Transmembrane helix</keyword>
<reference evidence="7 8" key="1">
    <citation type="journal article" date="2016" name="Genome Announc.">
        <title>First Complete Genome Sequence of a Subdivision 6 Acidobacterium Strain.</title>
        <authorList>
            <person name="Huang S."/>
            <person name="Vieira S."/>
            <person name="Bunk B."/>
            <person name="Riedel T."/>
            <person name="Sproer C."/>
            <person name="Overmann J."/>
        </authorList>
    </citation>
    <scope>NUCLEOTIDE SEQUENCE [LARGE SCALE GENOMIC DNA]</scope>
    <source>
        <strain evidence="8">DSM 100886 HEG_-6_39</strain>
    </source>
</reference>
<evidence type="ECO:0000256" key="1">
    <source>
        <dbReference type="ARBA" id="ARBA00004141"/>
    </source>
</evidence>
<reference evidence="8" key="2">
    <citation type="submission" date="2016-04" db="EMBL/GenBank/DDBJ databases">
        <title>First Complete Genome Sequence of a Subdivision 6 Acidobacterium.</title>
        <authorList>
            <person name="Huang S."/>
            <person name="Vieira S."/>
            <person name="Bunk B."/>
            <person name="Riedel T."/>
            <person name="Sproeer C."/>
            <person name="Overmann J."/>
        </authorList>
    </citation>
    <scope>NUCLEOTIDE SEQUENCE [LARGE SCALE GENOMIC DNA]</scope>
    <source>
        <strain evidence="8">DSM 100886 HEG_-6_39</strain>
    </source>
</reference>
<dbReference type="Pfam" id="PF04932">
    <property type="entry name" value="Wzy_C"/>
    <property type="match status" value="1"/>
</dbReference>
<feature type="transmembrane region" description="Helical" evidence="5">
    <location>
        <begin position="12"/>
        <end position="41"/>
    </location>
</feature>
<gene>
    <name evidence="7" type="ORF">LuPra_04926</name>
</gene>
<dbReference type="OrthoDB" id="128170at2"/>
<dbReference type="PANTHER" id="PTHR37422">
    <property type="entry name" value="TEICHURONIC ACID BIOSYNTHESIS PROTEIN TUAE"/>
    <property type="match status" value="1"/>
</dbReference>
<evidence type="ECO:0000313" key="7">
    <source>
        <dbReference type="EMBL" id="AMY11669.1"/>
    </source>
</evidence>
<dbReference type="AlphaFoldDB" id="A0A143PV58"/>
<dbReference type="KEGG" id="abac:LuPra_04926"/>
<evidence type="ECO:0000259" key="6">
    <source>
        <dbReference type="Pfam" id="PF04932"/>
    </source>
</evidence>
<keyword evidence="8" id="KW-1185">Reference proteome</keyword>
<dbReference type="GO" id="GO:0016020">
    <property type="term" value="C:membrane"/>
    <property type="evidence" value="ECO:0007669"/>
    <property type="project" value="UniProtKB-SubCell"/>
</dbReference>
<dbReference type="EMBL" id="CP015136">
    <property type="protein sequence ID" value="AMY11669.1"/>
    <property type="molecule type" value="Genomic_DNA"/>
</dbReference>
<comment type="subcellular location">
    <subcellularLocation>
        <location evidence="1">Membrane</location>
        <topology evidence="1">Multi-pass membrane protein</topology>
    </subcellularLocation>
</comment>
<dbReference type="PANTHER" id="PTHR37422:SF13">
    <property type="entry name" value="LIPOPOLYSACCHARIDE BIOSYNTHESIS PROTEIN PA4999-RELATED"/>
    <property type="match status" value="1"/>
</dbReference>
<protein>
    <submittedName>
        <fullName evidence="7">Putative bicarbonate transporter, IctB family</fullName>
    </submittedName>
</protein>
<feature type="transmembrane region" description="Helical" evidence="5">
    <location>
        <begin position="302"/>
        <end position="321"/>
    </location>
</feature>
<evidence type="ECO:0000256" key="2">
    <source>
        <dbReference type="ARBA" id="ARBA00022692"/>
    </source>
</evidence>
<feature type="transmembrane region" description="Helical" evidence="5">
    <location>
        <begin position="143"/>
        <end position="163"/>
    </location>
</feature>
<feature type="transmembrane region" description="Helical" evidence="5">
    <location>
        <begin position="333"/>
        <end position="351"/>
    </location>
</feature>
<dbReference type="Proteomes" id="UP000076079">
    <property type="component" value="Chromosome"/>
</dbReference>
<keyword evidence="2 5" id="KW-0812">Transmembrane</keyword>
<feature type="transmembrane region" description="Helical" evidence="5">
    <location>
        <begin position="79"/>
        <end position="97"/>
    </location>
</feature>
<feature type="transmembrane region" description="Helical" evidence="5">
    <location>
        <begin position="53"/>
        <end position="72"/>
    </location>
</feature>
<feature type="transmembrane region" description="Helical" evidence="5">
    <location>
        <begin position="209"/>
        <end position="228"/>
    </location>
</feature>
<dbReference type="InterPro" id="IPR007016">
    <property type="entry name" value="O-antigen_ligase-rel_domated"/>
</dbReference>
<name>A0A143PV58_LUTPR</name>
<evidence type="ECO:0000256" key="4">
    <source>
        <dbReference type="ARBA" id="ARBA00023136"/>
    </source>
</evidence>
<evidence type="ECO:0000256" key="3">
    <source>
        <dbReference type="ARBA" id="ARBA00022989"/>
    </source>
</evidence>
<feature type="transmembrane region" description="Helical" evidence="5">
    <location>
        <begin position="169"/>
        <end position="202"/>
    </location>
</feature>
<sequence length="384" mass="41792">MDRLETLSLSVLLCFVAALQLSVAASGVLLALTLLCWTALLVMREEQLEVPTFFWPLVAYAAVTLISTTASVDPAVSLVDSKQLVLFLIVPLVYRLARGHRAHLFASVIIAVGAASALVGLFQYGFLHFDNLGRRPQGALTHYMTYSGALMIVACVAAARLLFGGRDRVWPLLVLPAVLVALGLTFTRSAWVGVCIGMAVLLALRDRRLVAAVPLVLAMAVVLAPSSITDRVYSIFDLKDPTNRDRFAMLKSGAAMVEDHPLTGVGPDQVKAVYQQYRVPESVQPLNVHLHNVPMQIAAERGLPALLVWLWFIAAVARDLYRRVQHRTGVTRALAAGALASLFAMLGAGLFEYNFGDSEFLMLLLVVLTLPFAAERPESVPRHL</sequence>
<evidence type="ECO:0000256" key="5">
    <source>
        <dbReference type="SAM" id="Phobius"/>
    </source>
</evidence>
<accession>A0A143PV58</accession>
<organism evidence="7 8">
    <name type="scientific">Luteitalea pratensis</name>
    <dbReference type="NCBI Taxonomy" id="1855912"/>
    <lineage>
        <taxon>Bacteria</taxon>
        <taxon>Pseudomonadati</taxon>
        <taxon>Acidobacteriota</taxon>
        <taxon>Vicinamibacteria</taxon>
        <taxon>Vicinamibacterales</taxon>
        <taxon>Vicinamibacteraceae</taxon>
        <taxon>Luteitalea</taxon>
    </lineage>
</organism>